<dbReference type="RefSeq" id="WP_197162474.1">
    <property type="nucleotide sequence ID" value="NZ_JADZGI010000001.1"/>
</dbReference>
<accession>A0A931HC59</accession>
<evidence type="ECO:0000256" key="1">
    <source>
        <dbReference type="SAM" id="MobiDB-lite"/>
    </source>
</evidence>
<dbReference type="Proteomes" id="UP000617634">
    <property type="component" value="Unassembled WGS sequence"/>
</dbReference>
<feature type="compositionally biased region" description="Basic and acidic residues" evidence="1">
    <location>
        <begin position="202"/>
        <end position="213"/>
    </location>
</feature>
<keyword evidence="3" id="KW-1185">Reference proteome</keyword>
<dbReference type="AlphaFoldDB" id="A0A931HC59"/>
<feature type="compositionally biased region" description="Basic and acidic residues" evidence="1">
    <location>
        <begin position="221"/>
        <end position="233"/>
    </location>
</feature>
<proteinExistence type="predicted"/>
<evidence type="ECO:0000313" key="2">
    <source>
        <dbReference type="EMBL" id="MBH0112746.1"/>
    </source>
</evidence>
<name>A0A931HC59_9SPHN</name>
<dbReference type="EMBL" id="JADZGI010000001">
    <property type="protein sequence ID" value="MBH0112746.1"/>
    <property type="molecule type" value="Genomic_DNA"/>
</dbReference>
<organism evidence="2 3">
    <name type="scientific">Novosphingobium aureum</name>
    <dbReference type="NCBI Taxonomy" id="2792964"/>
    <lineage>
        <taxon>Bacteria</taxon>
        <taxon>Pseudomonadati</taxon>
        <taxon>Pseudomonadota</taxon>
        <taxon>Alphaproteobacteria</taxon>
        <taxon>Sphingomonadales</taxon>
        <taxon>Sphingomonadaceae</taxon>
        <taxon>Novosphingobium</taxon>
    </lineage>
</organism>
<reference evidence="2" key="1">
    <citation type="submission" date="2020-11" db="EMBL/GenBank/DDBJ databases">
        <title>Novosphingobium aureum sp. nov., a marine bacterium isolated from sediment of a salt flat.</title>
        <authorList>
            <person name="Yoo Y."/>
            <person name="Kim J.-J."/>
        </authorList>
    </citation>
    <scope>NUCLEOTIDE SEQUENCE</scope>
    <source>
        <strain evidence="2">YJ-S2-02</strain>
    </source>
</reference>
<gene>
    <name evidence="2" type="ORF">I5E68_07245</name>
</gene>
<evidence type="ECO:0000313" key="3">
    <source>
        <dbReference type="Proteomes" id="UP000617634"/>
    </source>
</evidence>
<sequence>MNDMIDMSRFVEAKSDQLNADDLIDSPRTITVTRVTGSDGDQPVSIHYEGDNGKPFKPCKTMRRVLLAIWKRNAADYVGRSMTLYRDDSVTFGGLNVGGIRISHMSHMDKETVVVVMKTKGKKAGIKIQPLKTEPREDEAAKWADKFTATVARAPDADKLEQYVSGQGATLERLKQQRPELHAACETAIENARSSFATWGEGPRDTDRGEAHTSDPGTLRKQIDEATDRESWKAAENAVGAADLTDEQRLELSHALNLKEQALKQN</sequence>
<protein>
    <submittedName>
        <fullName evidence="2">Uncharacterized protein</fullName>
    </submittedName>
</protein>
<comment type="caution">
    <text evidence="2">The sequence shown here is derived from an EMBL/GenBank/DDBJ whole genome shotgun (WGS) entry which is preliminary data.</text>
</comment>
<feature type="region of interest" description="Disordered" evidence="1">
    <location>
        <begin position="197"/>
        <end position="234"/>
    </location>
</feature>